<dbReference type="Proteomes" id="UP000032366">
    <property type="component" value="Unassembled WGS sequence"/>
</dbReference>
<protein>
    <recommendedName>
        <fullName evidence="1">UPF0738 protein NCTC13832_00649</fullName>
    </recommendedName>
</protein>
<name>A0A0D6XQP7_9STAP</name>
<accession>A0A0D6XQP7</accession>
<dbReference type="InterPro" id="IPR020908">
    <property type="entry name" value="UPF0738"/>
</dbReference>
<organism evidence="3 5">
    <name type="scientific">Staphylococcus microti</name>
    <dbReference type="NCBI Taxonomy" id="569857"/>
    <lineage>
        <taxon>Bacteria</taxon>
        <taxon>Bacillati</taxon>
        <taxon>Bacillota</taxon>
        <taxon>Bacilli</taxon>
        <taxon>Bacillales</taxon>
        <taxon>Staphylococcaceae</taxon>
        <taxon>Staphylococcus</taxon>
    </lineage>
</organism>
<dbReference type="HAMAP" id="MF_01861">
    <property type="entry name" value="UPF0738"/>
    <property type="match status" value="1"/>
</dbReference>
<comment type="similarity">
    <text evidence="1">Belongs to the UPF0738 family.</text>
</comment>
<evidence type="ECO:0000256" key="1">
    <source>
        <dbReference type="HAMAP-Rule" id="MF_01861"/>
    </source>
</evidence>
<dbReference type="Pfam" id="PF19785">
    <property type="entry name" value="UPF0738"/>
    <property type="match status" value="1"/>
</dbReference>
<dbReference type="Proteomes" id="UP000254100">
    <property type="component" value="Unassembled WGS sequence"/>
</dbReference>
<keyword evidence="4" id="KW-1185">Reference proteome</keyword>
<dbReference type="EMBL" id="UHDT01000001">
    <property type="protein sequence ID" value="SUM56985.1"/>
    <property type="molecule type" value="Genomic_DNA"/>
</dbReference>
<dbReference type="EMBL" id="JXWY01000040">
    <property type="protein sequence ID" value="KIX90546.1"/>
    <property type="molecule type" value="Genomic_DNA"/>
</dbReference>
<dbReference type="RefSeq" id="WP_044360578.1">
    <property type="nucleotide sequence ID" value="NZ_JXWY01000040.1"/>
</dbReference>
<reference evidence="2 4" key="1">
    <citation type="submission" date="2015-01" db="EMBL/GenBank/DDBJ databases">
        <authorList>
            <person name="Guo J."/>
        </authorList>
    </citation>
    <scope>NUCLEOTIDE SEQUENCE [LARGE SCALE GENOMIC DNA]</scope>
    <source>
        <strain evidence="2 4">DSM 22147</strain>
    </source>
</reference>
<evidence type="ECO:0000313" key="4">
    <source>
        <dbReference type="Proteomes" id="UP000032366"/>
    </source>
</evidence>
<dbReference type="AlphaFoldDB" id="A0A0D6XQP7"/>
<evidence type="ECO:0000313" key="3">
    <source>
        <dbReference type="EMBL" id="SUM56985.1"/>
    </source>
</evidence>
<gene>
    <name evidence="3" type="ORF">NCTC13832_00649</name>
    <name evidence="2" type="ORF">TP70_06960</name>
</gene>
<proteinExistence type="inferred from homology"/>
<sequence>MRIYVNEIKIKDDRILCYTEESTEGFTDAGQMIVDSDNYAFVYLLDDGAAFSYLIFVQETWSMLHEHRDKKVIVNDTLELTSFKSELDYLLDNIVGNSNYGKPFVEAVEQTFELV</sequence>
<dbReference type="STRING" id="569857.TP70_06960"/>
<evidence type="ECO:0000313" key="5">
    <source>
        <dbReference type="Proteomes" id="UP000254100"/>
    </source>
</evidence>
<evidence type="ECO:0000313" key="2">
    <source>
        <dbReference type="EMBL" id="KIX90546.1"/>
    </source>
</evidence>
<reference evidence="3 5" key="2">
    <citation type="submission" date="2018-06" db="EMBL/GenBank/DDBJ databases">
        <authorList>
            <consortium name="Pathogen Informatics"/>
            <person name="Doyle S."/>
        </authorList>
    </citation>
    <scope>NUCLEOTIDE SEQUENCE [LARGE SCALE GENOMIC DNA]</scope>
    <source>
        <strain evidence="3 5">NCTC13832</strain>
    </source>
</reference>
<dbReference type="OrthoDB" id="2966478at2"/>